<dbReference type="PhylomeDB" id="T1JJZ4"/>
<evidence type="ECO:0000313" key="19">
    <source>
        <dbReference type="EnsemblMetazoa" id="SMAR014174-PA"/>
    </source>
</evidence>
<evidence type="ECO:0000313" key="20">
    <source>
        <dbReference type="Proteomes" id="UP000014500"/>
    </source>
</evidence>
<evidence type="ECO:0000256" key="1">
    <source>
        <dbReference type="ARBA" id="ARBA00003582"/>
    </source>
</evidence>
<evidence type="ECO:0000259" key="18">
    <source>
        <dbReference type="Pfam" id="PF08409"/>
    </source>
</evidence>
<keyword evidence="7" id="KW-0808">Transferase</keyword>
<dbReference type="HOGENOM" id="CLU_011615_4_0_1"/>
<evidence type="ECO:0000256" key="5">
    <source>
        <dbReference type="ARBA" id="ARBA00007882"/>
    </source>
</evidence>
<organism evidence="19 20">
    <name type="scientific">Strigamia maritima</name>
    <name type="common">European centipede</name>
    <name type="synonym">Geophilus maritimus</name>
    <dbReference type="NCBI Taxonomy" id="126957"/>
    <lineage>
        <taxon>Eukaryota</taxon>
        <taxon>Metazoa</taxon>
        <taxon>Ecdysozoa</taxon>
        <taxon>Arthropoda</taxon>
        <taxon>Myriapoda</taxon>
        <taxon>Chilopoda</taxon>
        <taxon>Pleurostigmophora</taxon>
        <taxon>Geophilomorpha</taxon>
        <taxon>Linotaeniidae</taxon>
        <taxon>Strigamia</taxon>
    </lineage>
</organism>
<dbReference type="EC" id="2.4.1.109" evidence="6"/>
<evidence type="ECO:0000256" key="7">
    <source>
        <dbReference type="ARBA" id="ARBA00022679"/>
    </source>
</evidence>
<proteinExistence type="inferred from homology"/>
<dbReference type="OMA" id="GHAKNGH"/>
<comment type="catalytic activity">
    <reaction evidence="14">
        <text>a di-trans,poly-cis-dolichyl beta-D-mannosyl phosphate + L-threonyl-[protein] = 3-O-(alpha-D-mannosyl)-L-threonyl-[protein] + a di-trans,poly-cis-dolichyl phosphate + H(+)</text>
        <dbReference type="Rhea" id="RHEA:53396"/>
        <dbReference type="Rhea" id="RHEA-COMP:11060"/>
        <dbReference type="Rhea" id="RHEA-COMP:13547"/>
        <dbReference type="Rhea" id="RHEA-COMP:19498"/>
        <dbReference type="Rhea" id="RHEA-COMP:19501"/>
        <dbReference type="ChEBI" id="CHEBI:15378"/>
        <dbReference type="ChEBI" id="CHEBI:30013"/>
        <dbReference type="ChEBI" id="CHEBI:57683"/>
        <dbReference type="ChEBI" id="CHEBI:58211"/>
        <dbReference type="ChEBI" id="CHEBI:137323"/>
        <dbReference type="EC" id="2.4.1.109"/>
    </reaction>
</comment>
<keyword evidence="8 17" id="KW-0812">Transmembrane</keyword>
<evidence type="ECO:0000256" key="9">
    <source>
        <dbReference type="ARBA" id="ARBA00022737"/>
    </source>
</evidence>
<dbReference type="SMART" id="SM00028">
    <property type="entry name" value="TPR"/>
    <property type="match status" value="9"/>
</dbReference>
<evidence type="ECO:0000256" key="14">
    <source>
        <dbReference type="ARBA" id="ARBA00045085"/>
    </source>
</evidence>
<dbReference type="PROSITE" id="PS50005">
    <property type="entry name" value="TPR"/>
    <property type="match status" value="6"/>
</dbReference>
<evidence type="ECO:0000256" key="12">
    <source>
        <dbReference type="ARBA" id="ARBA00022989"/>
    </source>
</evidence>
<dbReference type="EnsemblMetazoa" id="SMAR014174-RA">
    <property type="protein sequence ID" value="SMAR014174-PA"/>
    <property type="gene ID" value="SMAR014174"/>
</dbReference>
<name>T1JJZ4_STRMM</name>
<evidence type="ECO:0000256" key="16">
    <source>
        <dbReference type="PROSITE-ProRule" id="PRU00339"/>
    </source>
</evidence>
<dbReference type="Proteomes" id="UP000014500">
    <property type="component" value="Unassembled WGS sequence"/>
</dbReference>
<evidence type="ECO:0000256" key="13">
    <source>
        <dbReference type="ARBA" id="ARBA00023136"/>
    </source>
</evidence>
<keyword evidence="12 17" id="KW-1133">Transmembrane helix</keyword>
<comment type="function">
    <text evidence="1">Transfers mannosyl residues to the hydroxyl group of serine or threonine residues.</text>
</comment>
<dbReference type="InterPro" id="IPR011990">
    <property type="entry name" value="TPR-like_helical_dom_sf"/>
</dbReference>
<dbReference type="STRING" id="126957.T1JJZ4"/>
<keyword evidence="10 16" id="KW-0802">TPR repeat</keyword>
<keyword evidence="9" id="KW-0677">Repeat</keyword>
<comment type="catalytic activity">
    <reaction evidence="15">
        <text>a di-trans,poly-cis-dolichyl beta-D-mannosyl phosphate + L-seryl-[protein] = 3-O-(alpha-D-mannosyl)-L-seryl-[protein] + a di-trans,poly-cis-dolichyl phosphate + H(+)</text>
        <dbReference type="Rhea" id="RHEA:17377"/>
        <dbReference type="Rhea" id="RHEA-COMP:9863"/>
        <dbReference type="Rhea" id="RHEA-COMP:13546"/>
        <dbReference type="Rhea" id="RHEA-COMP:19498"/>
        <dbReference type="Rhea" id="RHEA-COMP:19501"/>
        <dbReference type="ChEBI" id="CHEBI:15378"/>
        <dbReference type="ChEBI" id="CHEBI:29999"/>
        <dbReference type="ChEBI" id="CHEBI:57683"/>
        <dbReference type="ChEBI" id="CHEBI:58211"/>
        <dbReference type="ChEBI" id="CHEBI:137321"/>
        <dbReference type="EC" id="2.4.1.109"/>
    </reaction>
</comment>
<feature type="repeat" description="TPR" evidence="16">
    <location>
        <begin position="530"/>
        <end position="563"/>
    </location>
</feature>
<sequence>MGSRPPDFAPADNPASDSDSCLTRTLSFLYLPAFNFLLLLCPQWLSFDWSMEAIPLITSLLDLRNVFSLVFYCGLGQMVFYSVRGVNVSTSDHTATTTSNGYLKDDCKVSKRKSHRPLNGMTNNHQHHSEVISSSVSDSCFKGHVDALMVALAILILPFIPATNLFFYVGFVVAERVLYVPSMGFCLLIALGVRHLHQTVIRKKLFLTALGFVIIIMCLRTLRRNADWQTEENLYRSGIPINPPKAYGNLANILSAQGKKEEAEWAYKKALSYRSNMADVHYNLGILLQEQKRYDEALQSYRLAIQFRPRMAMAHLNLGLVLGILSRKEEAAEVYRHCSQLDGTGLKDPRTHETTKISALFNLGRLFADDGKYEAAITVYKEATLKMPLYYQPQSLYNMLGEAYFKLEKYEEAEQWYKEALRVKPDHIPAHLTYGKMLARQNRTKEAEKWFTRAKLLAPNDSSVFQHYGQFLAEIDRHVEAAEHYVRAAQLSPDEYEIVFNAANTLRQAGHNEEAEKYYQNAVRIRPHEATSHMNLGAMLHVNGKLLEAEASYLEALRLKPEDAITNNNLNKLRNLLVKKGLRTDSPQPHNWWSLHFFHSFFASPLSIIMK</sequence>
<feature type="domain" description="DUF1736" evidence="18">
    <location>
        <begin position="3"/>
        <end position="75"/>
    </location>
</feature>
<dbReference type="Gene3D" id="1.25.40.10">
    <property type="entry name" value="Tetratricopeptide repeat domain"/>
    <property type="match status" value="3"/>
</dbReference>
<feature type="transmembrane region" description="Helical" evidence="17">
    <location>
        <begin position="65"/>
        <end position="83"/>
    </location>
</feature>
<feature type="transmembrane region" description="Helical" evidence="17">
    <location>
        <begin position="147"/>
        <end position="171"/>
    </location>
</feature>
<dbReference type="PROSITE" id="PS50293">
    <property type="entry name" value="TPR_REGION"/>
    <property type="match status" value="2"/>
</dbReference>
<dbReference type="InterPro" id="IPR013618">
    <property type="entry name" value="TMTC_DUF1736"/>
</dbReference>
<dbReference type="InterPro" id="IPR019734">
    <property type="entry name" value="TPR_rpt"/>
</dbReference>
<evidence type="ECO:0000256" key="2">
    <source>
        <dbReference type="ARBA" id="ARBA00004141"/>
    </source>
</evidence>
<evidence type="ECO:0000256" key="11">
    <source>
        <dbReference type="ARBA" id="ARBA00022824"/>
    </source>
</evidence>
<evidence type="ECO:0000256" key="3">
    <source>
        <dbReference type="ARBA" id="ARBA00004240"/>
    </source>
</evidence>
<feature type="transmembrane region" description="Helical" evidence="17">
    <location>
        <begin position="177"/>
        <end position="193"/>
    </location>
</feature>
<dbReference type="UniPathway" id="UPA00378"/>
<comment type="pathway">
    <text evidence="4">Protein modification; protein glycosylation.</text>
</comment>
<feature type="transmembrane region" description="Helical" evidence="17">
    <location>
        <begin position="28"/>
        <end position="45"/>
    </location>
</feature>
<feature type="repeat" description="TPR" evidence="16">
    <location>
        <begin position="462"/>
        <end position="495"/>
    </location>
</feature>
<feature type="repeat" description="TPR" evidence="16">
    <location>
        <begin position="357"/>
        <end position="390"/>
    </location>
</feature>
<evidence type="ECO:0000256" key="8">
    <source>
        <dbReference type="ARBA" id="ARBA00022692"/>
    </source>
</evidence>
<evidence type="ECO:0000256" key="4">
    <source>
        <dbReference type="ARBA" id="ARBA00004922"/>
    </source>
</evidence>
<keyword evidence="20" id="KW-1185">Reference proteome</keyword>
<dbReference type="Pfam" id="PF13432">
    <property type="entry name" value="TPR_16"/>
    <property type="match status" value="1"/>
</dbReference>
<dbReference type="AlphaFoldDB" id="T1JJZ4"/>
<keyword evidence="13 17" id="KW-0472">Membrane</keyword>
<feature type="repeat" description="TPR" evidence="16">
    <location>
        <begin position="496"/>
        <end position="529"/>
    </location>
</feature>
<evidence type="ECO:0000256" key="6">
    <source>
        <dbReference type="ARBA" id="ARBA00012839"/>
    </source>
</evidence>
<feature type="repeat" description="TPR" evidence="16">
    <location>
        <begin position="394"/>
        <end position="427"/>
    </location>
</feature>
<dbReference type="Pfam" id="PF13176">
    <property type="entry name" value="TPR_7"/>
    <property type="match status" value="1"/>
</dbReference>
<accession>T1JJZ4</accession>
<dbReference type="InterPro" id="IPR052384">
    <property type="entry name" value="TMTC_O-mannosyltransferase"/>
</dbReference>
<evidence type="ECO:0000256" key="17">
    <source>
        <dbReference type="SAM" id="Phobius"/>
    </source>
</evidence>
<dbReference type="GO" id="GO:0004169">
    <property type="term" value="F:dolichyl-phosphate-mannose-protein mannosyltransferase activity"/>
    <property type="evidence" value="ECO:0007669"/>
    <property type="project" value="UniProtKB-EC"/>
</dbReference>
<dbReference type="SUPFAM" id="SSF48452">
    <property type="entry name" value="TPR-like"/>
    <property type="match status" value="2"/>
</dbReference>
<dbReference type="Pfam" id="PF13181">
    <property type="entry name" value="TPR_8"/>
    <property type="match status" value="1"/>
</dbReference>
<feature type="repeat" description="TPR" evidence="16">
    <location>
        <begin position="278"/>
        <end position="311"/>
    </location>
</feature>
<dbReference type="Pfam" id="PF08409">
    <property type="entry name" value="TMTC_DUF1736"/>
    <property type="match status" value="1"/>
</dbReference>
<dbReference type="Pfam" id="PF00515">
    <property type="entry name" value="TPR_1"/>
    <property type="match status" value="2"/>
</dbReference>
<evidence type="ECO:0000256" key="15">
    <source>
        <dbReference type="ARBA" id="ARBA00045102"/>
    </source>
</evidence>
<dbReference type="EMBL" id="JH430375">
    <property type="status" value="NOT_ANNOTATED_CDS"/>
    <property type="molecule type" value="Genomic_DNA"/>
</dbReference>
<dbReference type="PANTHER" id="PTHR44216">
    <property type="entry name" value="PROTEIN O-MANNOSYL-TRANSFERASE TMTC2"/>
    <property type="match status" value="1"/>
</dbReference>
<comment type="similarity">
    <text evidence="5">Belongs to the TMTC family.</text>
</comment>
<comment type="subcellular location">
    <subcellularLocation>
        <location evidence="3">Endoplasmic reticulum</location>
    </subcellularLocation>
    <subcellularLocation>
        <location evidence="2">Membrane</location>
        <topology evidence="2">Multi-pass membrane protein</topology>
    </subcellularLocation>
</comment>
<dbReference type="PANTHER" id="PTHR44216:SF3">
    <property type="entry name" value="PROTEIN O-MANNOSYL-TRANSFERASE TMTC2"/>
    <property type="match status" value="1"/>
</dbReference>
<dbReference type="GO" id="GO:0005789">
    <property type="term" value="C:endoplasmic reticulum membrane"/>
    <property type="evidence" value="ECO:0007669"/>
    <property type="project" value="TreeGrafter"/>
</dbReference>
<evidence type="ECO:0000256" key="10">
    <source>
        <dbReference type="ARBA" id="ARBA00022803"/>
    </source>
</evidence>
<reference evidence="20" key="1">
    <citation type="submission" date="2011-05" db="EMBL/GenBank/DDBJ databases">
        <authorList>
            <person name="Richards S.R."/>
            <person name="Qu J."/>
            <person name="Jiang H."/>
            <person name="Jhangiani S.N."/>
            <person name="Agravi P."/>
            <person name="Goodspeed R."/>
            <person name="Gross S."/>
            <person name="Mandapat C."/>
            <person name="Jackson L."/>
            <person name="Mathew T."/>
            <person name="Pu L."/>
            <person name="Thornton R."/>
            <person name="Saada N."/>
            <person name="Wilczek-Boney K.B."/>
            <person name="Lee S."/>
            <person name="Kovar C."/>
            <person name="Wu Y."/>
            <person name="Scherer S.E."/>
            <person name="Worley K.C."/>
            <person name="Muzny D.M."/>
            <person name="Gibbs R."/>
        </authorList>
    </citation>
    <scope>NUCLEOTIDE SEQUENCE</scope>
    <source>
        <strain evidence="20">Brora</strain>
    </source>
</reference>
<reference evidence="19" key="2">
    <citation type="submission" date="2015-02" db="UniProtKB">
        <authorList>
            <consortium name="EnsemblMetazoa"/>
        </authorList>
    </citation>
    <scope>IDENTIFICATION</scope>
</reference>
<protein>
    <recommendedName>
        <fullName evidence="6">dolichyl-phosphate-mannose--protein mannosyltransferase</fullName>
        <ecNumber evidence="6">2.4.1.109</ecNumber>
    </recommendedName>
</protein>
<feature type="transmembrane region" description="Helical" evidence="17">
    <location>
        <begin position="205"/>
        <end position="222"/>
    </location>
</feature>
<dbReference type="eggNOG" id="KOG1124">
    <property type="taxonomic scope" value="Eukaryota"/>
</dbReference>
<keyword evidence="11" id="KW-0256">Endoplasmic reticulum</keyword>